<dbReference type="SUPFAM" id="SSF81383">
    <property type="entry name" value="F-box domain"/>
    <property type="match status" value="1"/>
</dbReference>
<dbReference type="InterPro" id="IPR036047">
    <property type="entry name" value="F-box-like_dom_sf"/>
</dbReference>
<name>A0AAN9Q7L1_CANGL</name>
<dbReference type="Pfam" id="PF08387">
    <property type="entry name" value="FBD"/>
    <property type="match status" value="1"/>
</dbReference>
<evidence type="ECO:0000313" key="3">
    <source>
        <dbReference type="EMBL" id="KAK7324454.1"/>
    </source>
</evidence>
<dbReference type="Gene3D" id="3.80.10.10">
    <property type="entry name" value="Ribonuclease Inhibitor"/>
    <property type="match status" value="1"/>
</dbReference>
<dbReference type="Gene3D" id="1.20.1280.50">
    <property type="match status" value="1"/>
</dbReference>
<dbReference type="Pfam" id="PF24758">
    <property type="entry name" value="LRR_At5g56370"/>
    <property type="match status" value="1"/>
</dbReference>
<dbReference type="PROSITE" id="PS50181">
    <property type="entry name" value="FBOX"/>
    <property type="match status" value="1"/>
</dbReference>
<evidence type="ECO:0000259" key="2">
    <source>
        <dbReference type="PROSITE" id="PS50181"/>
    </source>
</evidence>
<dbReference type="Pfam" id="PF00646">
    <property type="entry name" value="F-box"/>
    <property type="match status" value="1"/>
</dbReference>
<sequence>MARPRRKKGVRRRKQEKIDMISQLPDEVLCSIISSLSIDEAVRSSVLSKRWKPLWKRVSCLDFDGRQMIKPLSQLKNSISTSKVTFDPNRATKKDAIKYGKLVYHTLNQHLGDITACRFRHFSQSLDFGEVEAWIEFVVLENKRLSSLSLECEPLIKEVNHMVSDASRKVKPNFQHGIFSNLSSLELTNYALNSSASYAFERCEKLKRLKLKKIFMKDNTVDGILKNCLGLEDFSLVESAGFRKLKIQNQGLKALELQWLVVDEIDVFAENLQDLVLNSLICPTKGLSFFAPNLNFFLSGCNAIAQKIQARSHGQQILKTQDILENCSDLLGSQTTSIFRNLLTLSIDLDLNNIREAMALSFILRSCFYLKTLEITLPVGEDSNSNGSSDDCTLPFPNSLFWDRQEMYNCINHQLKYAKINGFTGKEQEVKFVKHLITRANMIKRISVICDTSIVDEATSLLSLPRASVYLIITLEAKIKKHLNEVAEIQGKLSQLRDIYPF</sequence>
<dbReference type="InterPro" id="IPR001810">
    <property type="entry name" value="F-box_dom"/>
</dbReference>
<feature type="coiled-coil region" evidence="1">
    <location>
        <begin position="472"/>
        <end position="499"/>
    </location>
</feature>
<dbReference type="EMBL" id="JAYMYQ010000006">
    <property type="protein sequence ID" value="KAK7324454.1"/>
    <property type="molecule type" value="Genomic_DNA"/>
</dbReference>
<protein>
    <recommendedName>
        <fullName evidence="2">F-box domain-containing protein</fullName>
    </recommendedName>
</protein>
<dbReference type="SUPFAM" id="SSF52047">
    <property type="entry name" value="RNI-like"/>
    <property type="match status" value="1"/>
</dbReference>
<dbReference type="InterPro" id="IPR055411">
    <property type="entry name" value="LRR_FXL15/At3g58940/PEG3-like"/>
</dbReference>
<evidence type="ECO:0000313" key="4">
    <source>
        <dbReference type="Proteomes" id="UP001367508"/>
    </source>
</evidence>
<proteinExistence type="predicted"/>
<accession>A0AAN9Q7L1</accession>
<dbReference type="PANTHER" id="PTHR34145:SF28">
    <property type="entry name" value="F-BOX DOMAIN-CONTAINING PROTEIN"/>
    <property type="match status" value="1"/>
</dbReference>
<organism evidence="3 4">
    <name type="scientific">Canavalia gladiata</name>
    <name type="common">Sword bean</name>
    <name type="synonym">Dolichos gladiatus</name>
    <dbReference type="NCBI Taxonomy" id="3824"/>
    <lineage>
        <taxon>Eukaryota</taxon>
        <taxon>Viridiplantae</taxon>
        <taxon>Streptophyta</taxon>
        <taxon>Embryophyta</taxon>
        <taxon>Tracheophyta</taxon>
        <taxon>Spermatophyta</taxon>
        <taxon>Magnoliopsida</taxon>
        <taxon>eudicotyledons</taxon>
        <taxon>Gunneridae</taxon>
        <taxon>Pentapetalae</taxon>
        <taxon>rosids</taxon>
        <taxon>fabids</taxon>
        <taxon>Fabales</taxon>
        <taxon>Fabaceae</taxon>
        <taxon>Papilionoideae</taxon>
        <taxon>50 kb inversion clade</taxon>
        <taxon>NPAAA clade</taxon>
        <taxon>indigoferoid/millettioid clade</taxon>
        <taxon>Phaseoleae</taxon>
        <taxon>Canavalia</taxon>
    </lineage>
</organism>
<dbReference type="InterPro" id="IPR053772">
    <property type="entry name" value="At1g61320/At1g61330-like"/>
</dbReference>
<comment type="caution">
    <text evidence="3">The sequence shown here is derived from an EMBL/GenBank/DDBJ whole genome shotgun (WGS) entry which is preliminary data.</text>
</comment>
<dbReference type="InterPro" id="IPR006566">
    <property type="entry name" value="FBD"/>
</dbReference>
<dbReference type="PANTHER" id="PTHR34145">
    <property type="entry name" value="OS02G0105600 PROTEIN"/>
    <property type="match status" value="1"/>
</dbReference>
<keyword evidence="1" id="KW-0175">Coiled coil</keyword>
<evidence type="ECO:0000256" key="1">
    <source>
        <dbReference type="SAM" id="Coils"/>
    </source>
</evidence>
<dbReference type="CDD" id="cd22160">
    <property type="entry name" value="F-box_AtFBL13-like"/>
    <property type="match status" value="1"/>
</dbReference>
<gene>
    <name evidence="3" type="ORF">VNO77_28014</name>
</gene>
<feature type="domain" description="F-box" evidence="2">
    <location>
        <begin position="18"/>
        <end position="72"/>
    </location>
</feature>
<dbReference type="InterPro" id="IPR032675">
    <property type="entry name" value="LRR_dom_sf"/>
</dbReference>
<keyword evidence="4" id="KW-1185">Reference proteome</keyword>
<reference evidence="3 4" key="1">
    <citation type="submission" date="2024-01" db="EMBL/GenBank/DDBJ databases">
        <title>The genomes of 5 underutilized Papilionoideae crops provide insights into root nodulation and disease resistanc.</title>
        <authorList>
            <person name="Jiang F."/>
        </authorList>
    </citation>
    <scope>NUCLEOTIDE SEQUENCE [LARGE SCALE GENOMIC DNA]</scope>
    <source>
        <strain evidence="3">LVBAO_FW01</strain>
        <tissue evidence="3">Leaves</tissue>
    </source>
</reference>
<dbReference type="AlphaFoldDB" id="A0AAN9Q7L1"/>
<dbReference type="InterPro" id="IPR053781">
    <property type="entry name" value="F-box_AtFBL13-like"/>
</dbReference>
<dbReference type="Proteomes" id="UP001367508">
    <property type="component" value="Unassembled WGS sequence"/>
</dbReference>